<dbReference type="InterPro" id="IPR005762">
    <property type="entry name" value="MurD"/>
</dbReference>
<evidence type="ECO:0000259" key="10">
    <source>
        <dbReference type="Pfam" id="PF08245"/>
    </source>
</evidence>
<keyword evidence="12" id="KW-1185">Reference proteome</keyword>
<evidence type="ECO:0000313" key="11">
    <source>
        <dbReference type="EMBL" id="SDI42109.1"/>
    </source>
</evidence>
<dbReference type="GO" id="GO:0008360">
    <property type="term" value="P:regulation of cell shape"/>
    <property type="evidence" value="ECO:0007669"/>
    <property type="project" value="UniProtKB-KW"/>
</dbReference>
<evidence type="ECO:0000256" key="4">
    <source>
        <dbReference type="ARBA" id="ARBA00022598"/>
    </source>
</evidence>
<keyword evidence="6 7" id="KW-0067">ATP-binding</keyword>
<evidence type="ECO:0000256" key="7">
    <source>
        <dbReference type="HAMAP-Rule" id="MF_00639"/>
    </source>
</evidence>
<reference evidence="12" key="1">
    <citation type="submission" date="2016-10" db="EMBL/GenBank/DDBJ databases">
        <authorList>
            <person name="Varghese N."/>
            <person name="Submissions S."/>
        </authorList>
    </citation>
    <scope>NUCLEOTIDE SEQUENCE [LARGE SCALE GENOMIC DNA]</scope>
    <source>
        <strain evidence="12">DSM 23317</strain>
    </source>
</reference>
<dbReference type="InterPro" id="IPR036615">
    <property type="entry name" value="Mur_ligase_C_dom_sf"/>
</dbReference>
<dbReference type="SUPFAM" id="SSF53623">
    <property type="entry name" value="MurD-like peptide ligases, catalytic domain"/>
    <property type="match status" value="1"/>
</dbReference>
<evidence type="ECO:0000256" key="5">
    <source>
        <dbReference type="ARBA" id="ARBA00022741"/>
    </source>
</evidence>
<dbReference type="PANTHER" id="PTHR43692">
    <property type="entry name" value="UDP-N-ACETYLMURAMOYLALANINE--D-GLUTAMATE LIGASE"/>
    <property type="match status" value="1"/>
</dbReference>
<dbReference type="InterPro" id="IPR004101">
    <property type="entry name" value="Mur_ligase_C"/>
</dbReference>
<comment type="pathway">
    <text evidence="2 7 8">Cell wall biogenesis; peptidoglycan biosynthesis.</text>
</comment>
<dbReference type="GO" id="GO:0005737">
    <property type="term" value="C:cytoplasm"/>
    <property type="evidence" value="ECO:0007669"/>
    <property type="project" value="UniProtKB-SubCell"/>
</dbReference>
<proteinExistence type="inferred from homology"/>
<evidence type="ECO:0000256" key="1">
    <source>
        <dbReference type="ARBA" id="ARBA00004496"/>
    </source>
</evidence>
<keyword evidence="7 8" id="KW-0133">Cell shape</keyword>
<comment type="catalytic activity">
    <reaction evidence="7 8">
        <text>UDP-N-acetyl-alpha-D-muramoyl-L-alanine + D-glutamate + ATP = UDP-N-acetyl-alpha-D-muramoyl-L-alanyl-D-glutamate + ADP + phosphate + H(+)</text>
        <dbReference type="Rhea" id="RHEA:16429"/>
        <dbReference type="ChEBI" id="CHEBI:15378"/>
        <dbReference type="ChEBI" id="CHEBI:29986"/>
        <dbReference type="ChEBI" id="CHEBI:30616"/>
        <dbReference type="ChEBI" id="CHEBI:43474"/>
        <dbReference type="ChEBI" id="CHEBI:83898"/>
        <dbReference type="ChEBI" id="CHEBI:83900"/>
        <dbReference type="ChEBI" id="CHEBI:456216"/>
        <dbReference type="EC" id="6.3.2.9"/>
    </reaction>
</comment>
<evidence type="ECO:0000256" key="3">
    <source>
        <dbReference type="ARBA" id="ARBA00022490"/>
    </source>
</evidence>
<keyword evidence="7 8" id="KW-0132">Cell division</keyword>
<feature type="domain" description="Mur ligase C-terminal" evidence="9">
    <location>
        <begin position="297"/>
        <end position="409"/>
    </location>
</feature>
<dbReference type="InterPro" id="IPR036565">
    <property type="entry name" value="Mur-like_cat_sf"/>
</dbReference>
<dbReference type="GO" id="GO:0008764">
    <property type="term" value="F:UDP-N-acetylmuramoylalanine-D-glutamate ligase activity"/>
    <property type="evidence" value="ECO:0007669"/>
    <property type="project" value="UniProtKB-UniRule"/>
</dbReference>
<dbReference type="NCBIfam" id="TIGR01087">
    <property type="entry name" value="murD"/>
    <property type="match status" value="1"/>
</dbReference>
<dbReference type="AlphaFoldDB" id="A0A1G8KFB4"/>
<comment type="function">
    <text evidence="7 8">Cell wall formation. Catalyzes the addition of glutamate to the nucleotide precursor UDP-N-acetylmuramoyl-L-alanine (UMA).</text>
</comment>
<sequence length="432" mass="45214">MSLTSRVDWLVLGLGITGLACVRHLHGRGETIAVWDTRETPPGADELAAEFSDVALLSGAFDAAGLMQARTLVVSPGIALATPAIAEAMAAGVEAIGDIELFAREADKPVIAITGSNGKSTVTTLVGEMIEAAGLSAGVGGNIGVPALQLLNRGHDVYVLELSSFQLETTHSLAPRIATVLNVSDDHLDRYRDFDHYCDTKRTIYDGAQLCLHNHDDRNTHCDNPQAWSFGLQAGRFHLADGQLWDGAVAIMPVAEMALVGQHNQANALAAMALATAVGIGHDAMRQALRQFGGLAHRCQTVAVKRGIHFVNDSKATNVGATLAALEGLAEFPGRLHLIAGGVGKGADFSPLAPVFASRLASLFTLGQDGPSLAALFAGAVQCDSMESAVRRAAAVAVEGDMVLLSPACASLDMFANYMKRGDSFQRAAEAV</sequence>
<evidence type="ECO:0000256" key="8">
    <source>
        <dbReference type="RuleBase" id="RU003664"/>
    </source>
</evidence>
<dbReference type="SUPFAM" id="SSF51984">
    <property type="entry name" value="MurCD N-terminal domain"/>
    <property type="match status" value="1"/>
</dbReference>
<dbReference type="Pfam" id="PF21799">
    <property type="entry name" value="MurD-like_N"/>
    <property type="match status" value="1"/>
</dbReference>
<dbReference type="GO" id="GO:0005524">
    <property type="term" value="F:ATP binding"/>
    <property type="evidence" value="ECO:0007669"/>
    <property type="project" value="UniProtKB-UniRule"/>
</dbReference>
<comment type="similarity">
    <text evidence="7">Belongs to the MurCDEF family.</text>
</comment>
<dbReference type="EMBL" id="FNEM01000001">
    <property type="protein sequence ID" value="SDI42109.1"/>
    <property type="molecule type" value="Genomic_DNA"/>
</dbReference>
<dbReference type="GO" id="GO:0009252">
    <property type="term" value="P:peptidoglycan biosynthetic process"/>
    <property type="evidence" value="ECO:0007669"/>
    <property type="project" value="UniProtKB-UniRule"/>
</dbReference>
<dbReference type="Pfam" id="PF08245">
    <property type="entry name" value="Mur_ligase_M"/>
    <property type="match status" value="1"/>
</dbReference>
<dbReference type="InterPro" id="IPR013221">
    <property type="entry name" value="Mur_ligase_cen"/>
</dbReference>
<keyword evidence="5 7" id="KW-0547">Nucleotide-binding</keyword>
<keyword evidence="7 8" id="KW-0131">Cell cycle</keyword>
<comment type="subcellular location">
    <subcellularLocation>
        <location evidence="1 7 8">Cytoplasm</location>
    </subcellularLocation>
</comment>
<keyword evidence="3 7" id="KW-0963">Cytoplasm</keyword>
<dbReference type="PROSITE" id="PS51257">
    <property type="entry name" value="PROKAR_LIPOPROTEIN"/>
    <property type="match status" value="1"/>
</dbReference>
<dbReference type="Proteomes" id="UP000199527">
    <property type="component" value="Unassembled WGS sequence"/>
</dbReference>
<feature type="domain" description="Mur ligase central" evidence="10">
    <location>
        <begin position="113"/>
        <end position="275"/>
    </location>
</feature>
<dbReference type="GO" id="GO:0071555">
    <property type="term" value="P:cell wall organization"/>
    <property type="evidence" value="ECO:0007669"/>
    <property type="project" value="UniProtKB-KW"/>
</dbReference>
<dbReference type="PANTHER" id="PTHR43692:SF1">
    <property type="entry name" value="UDP-N-ACETYLMURAMOYLALANINE--D-GLUTAMATE LIGASE"/>
    <property type="match status" value="1"/>
</dbReference>
<dbReference type="UniPathway" id="UPA00219"/>
<organism evidence="11 12">
    <name type="scientific">Ferrimonas sediminum</name>
    <dbReference type="NCBI Taxonomy" id="718193"/>
    <lineage>
        <taxon>Bacteria</taxon>
        <taxon>Pseudomonadati</taxon>
        <taxon>Pseudomonadota</taxon>
        <taxon>Gammaproteobacteria</taxon>
        <taxon>Alteromonadales</taxon>
        <taxon>Ferrimonadaceae</taxon>
        <taxon>Ferrimonas</taxon>
    </lineage>
</organism>
<protein>
    <recommendedName>
        <fullName evidence="7 8">UDP-N-acetylmuramoylalanine--D-glutamate ligase</fullName>
        <ecNumber evidence="7 8">6.3.2.9</ecNumber>
    </recommendedName>
    <alternativeName>
        <fullName evidence="7">D-glutamic acid-adding enzyme</fullName>
    </alternativeName>
    <alternativeName>
        <fullName evidence="7">UDP-N-acetylmuramoyl-L-alanyl-D-glutamate synthetase</fullName>
    </alternativeName>
</protein>
<feature type="binding site" evidence="7">
    <location>
        <begin position="115"/>
        <end position="121"/>
    </location>
    <ligand>
        <name>ATP</name>
        <dbReference type="ChEBI" id="CHEBI:30616"/>
    </ligand>
</feature>
<dbReference type="Gene3D" id="3.40.50.720">
    <property type="entry name" value="NAD(P)-binding Rossmann-like Domain"/>
    <property type="match status" value="1"/>
</dbReference>
<dbReference type="Gene3D" id="3.40.1190.10">
    <property type="entry name" value="Mur-like, catalytic domain"/>
    <property type="match status" value="1"/>
</dbReference>
<evidence type="ECO:0000256" key="6">
    <source>
        <dbReference type="ARBA" id="ARBA00022840"/>
    </source>
</evidence>
<dbReference type="GO" id="GO:0051301">
    <property type="term" value="P:cell division"/>
    <property type="evidence" value="ECO:0007669"/>
    <property type="project" value="UniProtKB-KW"/>
</dbReference>
<keyword evidence="4 7" id="KW-0436">Ligase</keyword>
<evidence type="ECO:0000256" key="2">
    <source>
        <dbReference type="ARBA" id="ARBA00004752"/>
    </source>
</evidence>
<accession>A0A1G8KFB4</accession>
<evidence type="ECO:0000259" key="9">
    <source>
        <dbReference type="Pfam" id="PF02875"/>
    </source>
</evidence>
<dbReference type="Gene3D" id="3.90.190.20">
    <property type="entry name" value="Mur ligase, C-terminal domain"/>
    <property type="match status" value="1"/>
</dbReference>
<name>A0A1G8KFB4_9GAMM</name>
<dbReference type="EC" id="6.3.2.9" evidence="7 8"/>
<keyword evidence="7 8" id="KW-0961">Cell wall biogenesis/degradation</keyword>
<gene>
    <name evidence="7" type="primary">murD</name>
    <name evidence="11" type="ORF">SAMN04488540_101355</name>
</gene>
<keyword evidence="7 8" id="KW-0573">Peptidoglycan synthesis</keyword>
<evidence type="ECO:0000313" key="12">
    <source>
        <dbReference type="Proteomes" id="UP000199527"/>
    </source>
</evidence>
<dbReference type="HAMAP" id="MF_00639">
    <property type="entry name" value="MurD"/>
    <property type="match status" value="1"/>
</dbReference>
<dbReference type="SUPFAM" id="SSF53244">
    <property type="entry name" value="MurD-like peptide ligases, peptide-binding domain"/>
    <property type="match status" value="1"/>
</dbReference>
<dbReference type="Pfam" id="PF02875">
    <property type="entry name" value="Mur_ligase_C"/>
    <property type="match status" value="1"/>
</dbReference>